<dbReference type="RefSeq" id="WP_188634527.1">
    <property type="nucleotide sequence ID" value="NZ_BMKI01000012.1"/>
</dbReference>
<keyword evidence="3" id="KW-1185">Reference proteome</keyword>
<comment type="caution">
    <text evidence="2">The sequence shown here is derived from an EMBL/GenBank/DDBJ whole genome shotgun (WGS) entry which is preliminary data.</text>
</comment>
<dbReference type="EMBL" id="BMKI01000012">
    <property type="protein sequence ID" value="GGD01824.1"/>
    <property type="molecule type" value="Genomic_DNA"/>
</dbReference>
<feature type="transmembrane region" description="Helical" evidence="1">
    <location>
        <begin position="36"/>
        <end position="54"/>
    </location>
</feature>
<proteinExistence type="predicted"/>
<organism evidence="2 3">
    <name type="scientific">Enterococcus wangshanyuanii</name>
    <dbReference type="NCBI Taxonomy" id="2005703"/>
    <lineage>
        <taxon>Bacteria</taxon>
        <taxon>Bacillati</taxon>
        <taxon>Bacillota</taxon>
        <taxon>Bacilli</taxon>
        <taxon>Lactobacillales</taxon>
        <taxon>Enterococcaceae</taxon>
        <taxon>Enterococcus</taxon>
    </lineage>
</organism>
<accession>A0ABQ1PRC0</accession>
<evidence type="ECO:0000313" key="3">
    <source>
        <dbReference type="Proteomes" id="UP000630615"/>
    </source>
</evidence>
<reference evidence="3" key="1">
    <citation type="journal article" date="2019" name="Int. J. Syst. Evol. Microbiol.">
        <title>The Global Catalogue of Microorganisms (GCM) 10K type strain sequencing project: providing services to taxonomists for standard genome sequencing and annotation.</title>
        <authorList>
            <consortium name="The Broad Institute Genomics Platform"/>
            <consortium name="The Broad Institute Genome Sequencing Center for Infectious Disease"/>
            <person name="Wu L."/>
            <person name="Ma J."/>
        </authorList>
    </citation>
    <scope>NUCLEOTIDE SEQUENCE [LARGE SCALE GENOMIC DNA]</scope>
    <source>
        <strain evidence="3">CGMCC 1.15942</strain>
    </source>
</reference>
<evidence type="ECO:0000256" key="1">
    <source>
        <dbReference type="SAM" id="Phobius"/>
    </source>
</evidence>
<keyword evidence="1" id="KW-1133">Transmembrane helix</keyword>
<evidence type="ECO:0008006" key="4">
    <source>
        <dbReference type="Google" id="ProtNLM"/>
    </source>
</evidence>
<sequence length="55" mass="6667">MKKRLRKVNWKKLKDQSKRVVLGNPDEKRETGKTKYLFLFVVVLYIVSMLMTYVF</sequence>
<name>A0ABQ1PRC0_9ENTE</name>
<protein>
    <recommendedName>
        <fullName evidence="4">Preprotein translocase subunit SecE</fullName>
    </recommendedName>
</protein>
<keyword evidence="1" id="KW-0472">Membrane</keyword>
<gene>
    <name evidence="2" type="ORF">GCM10011573_34190</name>
</gene>
<keyword evidence="1" id="KW-0812">Transmembrane</keyword>
<evidence type="ECO:0000313" key="2">
    <source>
        <dbReference type="EMBL" id="GGD01824.1"/>
    </source>
</evidence>
<dbReference type="Proteomes" id="UP000630615">
    <property type="component" value="Unassembled WGS sequence"/>
</dbReference>